<keyword evidence="3" id="KW-1185">Reference proteome</keyword>
<keyword evidence="1" id="KW-1133">Transmembrane helix</keyword>
<proteinExistence type="predicted"/>
<feature type="transmembrane region" description="Helical" evidence="1">
    <location>
        <begin position="426"/>
        <end position="447"/>
    </location>
</feature>
<name>A0AAD7B1W7_9AGAR</name>
<evidence type="ECO:0000313" key="2">
    <source>
        <dbReference type="EMBL" id="KAJ7607872.1"/>
    </source>
</evidence>
<feature type="transmembrane region" description="Helical" evidence="1">
    <location>
        <begin position="376"/>
        <end position="396"/>
    </location>
</feature>
<dbReference type="AlphaFoldDB" id="A0AAD7B1W7"/>
<protein>
    <submittedName>
        <fullName evidence="2">Uncharacterized protein</fullName>
    </submittedName>
</protein>
<sequence length="480" mass="53190">MTTNENAHDTEQLQVALYATTPDTRRRYDKPTLTQLEYIDKVIPAGLRCLPACTSSTSSSTKAWSRHTHPEGRPYFVLVSIKFPSLKILTEDWIPSASASATHTRVVQKIELGLGLLRTGGMDMQNVNLEAFIEVQDGGGGEPYAFYYLINHASRTIFWLQEVGFEGIGLRDSTSDELRDMQLEELYWKHVEHFPMHLGPDGLGKDRFDALACVLAHGKIDQLTSRDSTFAFTAEKCAEFLDVLNTSQDRTADGHVIWIYARLWHELLDARFYTFYNDKNARITRSQAVVAADGGHPSAASSARIFSGLASLLSFNVSRKYTCKLNDIFVDQVVYEGVWDAFTARCIKDWSVTLHGTTMCLLGHGFLFLLPTHNPAVATISAGLLVSSFLTAKILLHRYDSLKDLNAVQAYEYLNNTCSPAYKFQLVALTLALPEALQIWGLLAFLANLGIIFSGYFGMVVTLAVGAVVGLLGLGVLPAR</sequence>
<reference evidence="2" key="1">
    <citation type="submission" date="2023-03" db="EMBL/GenBank/DDBJ databases">
        <title>Massive genome expansion in bonnet fungi (Mycena s.s.) driven by repeated elements and novel gene families across ecological guilds.</title>
        <authorList>
            <consortium name="Lawrence Berkeley National Laboratory"/>
            <person name="Harder C.B."/>
            <person name="Miyauchi S."/>
            <person name="Viragh M."/>
            <person name="Kuo A."/>
            <person name="Thoen E."/>
            <person name="Andreopoulos B."/>
            <person name="Lu D."/>
            <person name="Skrede I."/>
            <person name="Drula E."/>
            <person name="Henrissat B."/>
            <person name="Morin E."/>
            <person name="Kohler A."/>
            <person name="Barry K."/>
            <person name="LaButti K."/>
            <person name="Morin E."/>
            <person name="Salamov A."/>
            <person name="Lipzen A."/>
            <person name="Mereny Z."/>
            <person name="Hegedus B."/>
            <person name="Baldrian P."/>
            <person name="Stursova M."/>
            <person name="Weitz H."/>
            <person name="Taylor A."/>
            <person name="Grigoriev I.V."/>
            <person name="Nagy L.G."/>
            <person name="Martin F."/>
            <person name="Kauserud H."/>
        </authorList>
    </citation>
    <scope>NUCLEOTIDE SEQUENCE</scope>
    <source>
        <strain evidence="2">9284</strain>
    </source>
</reference>
<keyword evidence="1" id="KW-0472">Membrane</keyword>
<dbReference type="EMBL" id="JARKIF010000047">
    <property type="protein sequence ID" value="KAJ7607872.1"/>
    <property type="molecule type" value="Genomic_DNA"/>
</dbReference>
<evidence type="ECO:0000256" key="1">
    <source>
        <dbReference type="SAM" id="Phobius"/>
    </source>
</evidence>
<evidence type="ECO:0000313" key="3">
    <source>
        <dbReference type="Proteomes" id="UP001221142"/>
    </source>
</evidence>
<dbReference type="Proteomes" id="UP001221142">
    <property type="component" value="Unassembled WGS sequence"/>
</dbReference>
<keyword evidence="1" id="KW-0812">Transmembrane</keyword>
<gene>
    <name evidence="2" type="ORF">FB45DRAFT_1067628</name>
</gene>
<organism evidence="2 3">
    <name type="scientific">Roridomyces roridus</name>
    <dbReference type="NCBI Taxonomy" id="1738132"/>
    <lineage>
        <taxon>Eukaryota</taxon>
        <taxon>Fungi</taxon>
        <taxon>Dikarya</taxon>
        <taxon>Basidiomycota</taxon>
        <taxon>Agaricomycotina</taxon>
        <taxon>Agaricomycetes</taxon>
        <taxon>Agaricomycetidae</taxon>
        <taxon>Agaricales</taxon>
        <taxon>Marasmiineae</taxon>
        <taxon>Mycenaceae</taxon>
        <taxon>Roridomyces</taxon>
    </lineage>
</organism>
<comment type="caution">
    <text evidence="2">The sequence shown here is derived from an EMBL/GenBank/DDBJ whole genome shotgun (WGS) entry which is preliminary data.</text>
</comment>
<feature type="transmembrane region" description="Helical" evidence="1">
    <location>
        <begin position="453"/>
        <end position="477"/>
    </location>
</feature>
<accession>A0AAD7B1W7</accession>